<dbReference type="Pfam" id="PF10824">
    <property type="entry name" value="T7SS_ESX_EspC"/>
    <property type="match status" value="1"/>
</dbReference>
<dbReference type="Gene3D" id="1.10.287.1060">
    <property type="entry name" value="ESAT-6-like"/>
    <property type="match status" value="1"/>
</dbReference>
<evidence type="ECO:0000313" key="2">
    <source>
        <dbReference type="EMBL" id="BBX30442.1"/>
    </source>
</evidence>
<proteinExistence type="predicted"/>
<name>A0A6N4V3V6_9MYCO</name>
<evidence type="ECO:0000256" key="1">
    <source>
        <dbReference type="SAM" id="MobiDB-lite"/>
    </source>
</evidence>
<dbReference type="EMBL" id="AP022566">
    <property type="protein sequence ID" value="BBX30442.1"/>
    <property type="molecule type" value="Genomic_DNA"/>
</dbReference>
<gene>
    <name evidence="2" type="ORF">MALV_55670</name>
</gene>
<dbReference type="InterPro" id="IPR036689">
    <property type="entry name" value="ESAT-6-like_sf"/>
</dbReference>
<evidence type="ECO:0008006" key="4">
    <source>
        <dbReference type="Google" id="ProtNLM"/>
    </source>
</evidence>
<organism evidence="2 3">
    <name type="scientific">Mycolicibacterium alvei</name>
    <dbReference type="NCBI Taxonomy" id="67081"/>
    <lineage>
        <taxon>Bacteria</taxon>
        <taxon>Bacillati</taxon>
        <taxon>Actinomycetota</taxon>
        <taxon>Actinomycetes</taxon>
        <taxon>Mycobacteriales</taxon>
        <taxon>Mycobacteriaceae</taxon>
        <taxon>Mycolicibacterium</taxon>
    </lineage>
</organism>
<protein>
    <recommendedName>
        <fullName evidence="4">ESX-1 secretion-associated protein EspA/EspE-like domain-containing protein</fullName>
    </recommendedName>
</protein>
<dbReference type="SUPFAM" id="SSF140453">
    <property type="entry name" value="EsxAB dimer-like"/>
    <property type="match status" value="1"/>
</dbReference>
<keyword evidence="2" id="KW-0614">Plasmid</keyword>
<geneLocation type="plasmid" evidence="2 3">
    <name>pJCM12272</name>
</geneLocation>
<feature type="region of interest" description="Disordered" evidence="1">
    <location>
        <begin position="88"/>
        <end position="148"/>
    </location>
</feature>
<dbReference type="AlphaFoldDB" id="A0A6N4V3V6"/>
<dbReference type="RefSeq" id="WP_163670504.1">
    <property type="nucleotide sequence ID" value="NZ_AP022566.1"/>
</dbReference>
<feature type="compositionally biased region" description="Basic and acidic residues" evidence="1">
    <location>
        <begin position="88"/>
        <end position="115"/>
    </location>
</feature>
<accession>A0A6N4V3V6</accession>
<evidence type="ECO:0000313" key="3">
    <source>
        <dbReference type="Proteomes" id="UP000466906"/>
    </source>
</evidence>
<dbReference type="KEGG" id="malv:MALV_55670"/>
<dbReference type="InterPro" id="IPR022536">
    <property type="entry name" value="EspC"/>
</dbReference>
<dbReference type="Proteomes" id="UP000466906">
    <property type="component" value="Plasmid pJCM12272"/>
</dbReference>
<dbReference type="GO" id="GO:0009306">
    <property type="term" value="P:protein secretion"/>
    <property type="evidence" value="ECO:0007669"/>
    <property type="project" value="InterPro"/>
</dbReference>
<keyword evidence="3" id="KW-1185">Reference proteome</keyword>
<sequence length="322" mass="35146">MSDQLRVDPAELITAAASHRQRGQQWQTVARTPPNDPDALSAAWGPIAHATTQQLRVFNEQRAANAEAIAGEHDNLADKLTDAAHRYTATDERGASEVTDSSDRDRGEGGDRRDPSIQALDTPSHDKPYTGPDKITLGDPAPTSELPGAGYWVVDKTQAYPTDQVPPGLTPGPKTPTTMPDQIRTGPYTGQMSMGQPDAATTGFDYEHNYHFRIAGIEPTDTTKMVQIGDSWYPGTWNRYAYEVQDLNRIVGIGDLGAISEIPSASAWTPISHSEIRQLSHQFPTNTFYLPDGCGSNLQLVDTNIRNTPFQGPVVPIIRMGR</sequence>
<reference evidence="2 3" key="1">
    <citation type="journal article" date="2019" name="Emerg. Microbes Infect.">
        <title>Comprehensive subspecies identification of 175 nontuberculous mycobacteria species based on 7547 genomic profiles.</title>
        <authorList>
            <person name="Matsumoto Y."/>
            <person name="Kinjo T."/>
            <person name="Motooka D."/>
            <person name="Nabeya D."/>
            <person name="Jung N."/>
            <person name="Uechi K."/>
            <person name="Horii T."/>
            <person name="Iida T."/>
            <person name="Fujita J."/>
            <person name="Nakamura S."/>
        </authorList>
    </citation>
    <scope>NUCLEOTIDE SEQUENCE [LARGE SCALE GENOMIC DNA]</scope>
    <source>
        <strain evidence="2 3">JCM 12272</strain>
        <plasmid evidence="2">pJCM12272</plasmid>
    </source>
</reference>
<feature type="region of interest" description="Disordered" evidence="1">
    <location>
        <begin position="18"/>
        <end position="39"/>
    </location>
</feature>